<name>A0A9W8RSS5_9HYPO</name>
<keyword evidence="8" id="KW-1185">Reference proteome</keyword>
<evidence type="ECO:0000256" key="5">
    <source>
        <dbReference type="SAM" id="MobiDB-lite"/>
    </source>
</evidence>
<feature type="compositionally biased region" description="Basic and acidic residues" evidence="5">
    <location>
        <begin position="914"/>
        <end position="926"/>
    </location>
</feature>
<evidence type="ECO:0008006" key="9">
    <source>
        <dbReference type="Google" id="ProtNLM"/>
    </source>
</evidence>
<evidence type="ECO:0000313" key="7">
    <source>
        <dbReference type="EMBL" id="KAJ4250961.1"/>
    </source>
</evidence>
<reference evidence="7" key="1">
    <citation type="submission" date="2022-09" db="EMBL/GenBank/DDBJ databases">
        <title>Fusarium specimens isolated from Avocado Roots.</title>
        <authorList>
            <person name="Stajich J."/>
            <person name="Roper C."/>
            <person name="Heimlech-Rivalta G."/>
        </authorList>
    </citation>
    <scope>NUCLEOTIDE SEQUENCE</scope>
    <source>
        <strain evidence="7">CF00136</strain>
    </source>
</reference>
<dbReference type="Gene3D" id="1.20.58.340">
    <property type="entry name" value="Magnesium transport protein CorA, transmembrane region"/>
    <property type="match status" value="1"/>
</dbReference>
<evidence type="ECO:0000256" key="1">
    <source>
        <dbReference type="ARBA" id="ARBA00004141"/>
    </source>
</evidence>
<feature type="transmembrane region" description="Helical" evidence="6">
    <location>
        <begin position="795"/>
        <end position="816"/>
    </location>
</feature>
<keyword evidence="4 6" id="KW-0472">Membrane</keyword>
<accession>A0A9W8RSS5</accession>
<dbReference type="InterPro" id="IPR045863">
    <property type="entry name" value="CorA_TM1_TM2"/>
</dbReference>
<dbReference type="GO" id="GO:0016020">
    <property type="term" value="C:membrane"/>
    <property type="evidence" value="ECO:0007669"/>
    <property type="project" value="UniProtKB-SubCell"/>
</dbReference>
<evidence type="ECO:0000256" key="2">
    <source>
        <dbReference type="ARBA" id="ARBA00022692"/>
    </source>
</evidence>
<dbReference type="InterPro" id="IPR002523">
    <property type="entry name" value="MgTranspt_CorA/ZnTranspt_ZntB"/>
</dbReference>
<organism evidence="7 8">
    <name type="scientific">Fusarium torreyae</name>
    <dbReference type="NCBI Taxonomy" id="1237075"/>
    <lineage>
        <taxon>Eukaryota</taxon>
        <taxon>Fungi</taxon>
        <taxon>Dikarya</taxon>
        <taxon>Ascomycota</taxon>
        <taxon>Pezizomycotina</taxon>
        <taxon>Sordariomycetes</taxon>
        <taxon>Hypocreomycetidae</taxon>
        <taxon>Hypocreales</taxon>
        <taxon>Nectriaceae</taxon>
        <taxon>Fusarium</taxon>
    </lineage>
</organism>
<evidence type="ECO:0000313" key="8">
    <source>
        <dbReference type="Proteomes" id="UP001152049"/>
    </source>
</evidence>
<dbReference type="AlphaFoldDB" id="A0A9W8RSS5"/>
<protein>
    <recommendedName>
        <fullName evidence="9">Ankyrin repeat protein</fullName>
    </recommendedName>
</protein>
<dbReference type="Proteomes" id="UP001152049">
    <property type="component" value="Unassembled WGS sequence"/>
</dbReference>
<gene>
    <name evidence="7" type="ORF">NW762_011611</name>
</gene>
<dbReference type="SUPFAM" id="SSF144083">
    <property type="entry name" value="Magnesium transport protein CorA, transmembrane region"/>
    <property type="match status" value="1"/>
</dbReference>
<dbReference type="Pfam" id="PF01544">
    <property type="entry name" value="CorA"/>
    <property type="match status" value="1"/>
</dbReference>
<dbReference type="GO" id="GO:0046873">
    <property type="term" value="F:metal ion transmembrane transporter activity"/>
    <property type="evidence" value="ECO:0007669"/>
    <property type="project" value="InterPro"/>
</dbReference>
<evidence type="ECO:0000256" key="6">
    <source>
        <dbReference type="SAM" id="Phobius"/>
    </source>
</evidence>
<sequence>MSSNSDGPTCLSSDNHEDNISNHLLHYLGCIELTERKDFFTDANPVWEKEIQHQLKPSTTTEEEKRIRDQVSRKRDKWQKECEKDLRRFALIRQCIADESKLVSSVSNSLDEWRNTPEYQEGIKNVEKWSKRPHYEFPEMKPLRGESYHPDKDLNVHIIRYKDREDNTMKISLDQGGSEPEDISRAENWKERMDTETKKVYEIISKAEDGEPHRLNQLRKGTKKEAISYVHFPANNMKWVEEAIARYYNQDVPDYQGVLRELHRSGKTETYMILRPQYWRGQMHGSTTSLPHTRHMRPVYPTSVSVNPNNMVLFMPYLHWEKDRCRHKFATAMQEIRDTWETNRLEKEIELREKRQTLRKDLHPGGTVKTRPSFRQVRTDASRLARFQDVVERKYPSRLVLPKDCSRLGQFLLDAAALYEAMSHFRDKELLKRYLYIDSPIHPRRTLDQAYYWTLNTTKDRDRDQVIYRATNASPQDFHHWDHKREEWVDHSKERSEHECQSCTRAIRKISRAVMVDQLWMWILDGKTIITCFPKRYGTQKHDRSGVHKSIRTRLENARPNQIKSVFDLALIIIDECSNTFFDRADTADLQPRVIDKFSEAIGNIARKETTSFERLFTWTENALDFYRHPRITDTNELHVPLLDINPEANMHREIKDIIEELSIMIYVVRSHIKVLEDFITHVQHMLDPEGIFRYRHMPRGYYRSRSSGQTLSPGGSSDEKQKQHTYKFFMLNAEEMRIKMDSRIMELEQLRQSAQSVCDSVKNLMDMKQQQAGVVQAWMALNQTEESVNQGRSIMLFTVVTIIFLPLTFTAGIFGMNAVEFGADGSLSIAKEFAVMFPISIFIIAVTLTFAFSLRIRTMLWALWQKCELLAVTMPFHQRWLDIDKKNNKCGRLAIEESDKIVRLRNIKKLQDRARERNRRQKEENEGFSNGVELGDGQMNGRQRVAYRASEGVEKVDDQGCFVWPWRRRPNTSKNGLDDSLELGAI</sequence>
<evidence type="ECO:0000256" key="3">
    <source>
        <dbReference type="ARBA" id="ARBA00022989"/>
    </source>
</evidence>
<dbReference type="EMBL" id="JAOQAZ010000029">
    <property type="protein sequence ID" value="KAJ4250961.1"/>
    <property type="molecule type" value="Genomic_DNA"/>
</dbReference>
<comment type="caution">
    <text evidence="7">The sequence shown here is derived from an EMBL/GenBank/DDBJ whole genome shotgun (WGS) entry which is preliminary data.</text>
</comment>
<dbReference type="InterPro" id="IPR050829">
    <property type="entry name" value="CorA_MIT"/>
</dbReference>
<dbReference type="OrthoDB" id="5091342at2759"/>
<feature type="transmembrane region" description="Helical" evidence="6">
    <location>
        <begin position="836"/>
        <end position="857"/>
    </location>
</feature>
<dbReference type="PANTHER" id="PTHR47685">
    <property type="entry name" value="MAGNESIUM TRANSPORT PROTEIN CORA"/>
    <property type="match status" value="1"/>
</dbReference>
<keyword evidence="3 6" id="KW-1133">Transmembrane helix</keyword>
<feature type="region of interest" description="Disordered" evidence="5">
    <location>
        <begin position="914"/>
        <end position="934"/>
    </location>
</feature>
<keyword evidence="2 6" id="KW-0812">Transmembrane</keyword>
<proteinExistence type="predicted"/>
<comment type="subcellular location">
    <subcellularLocation>
        <location evidence="1">Membrane</location>
        <topology evidence="1">Multi-pass membrane protein</topology>
    </subcellularLocation>
</comment>
<dbReference type="PANTHER" id="PTHR47685:SF1">
    <property type="entry name" value="MAGNESIUM TRANSPORT PROTEIN CORA"/>
    <property type="match status" value="1"/>
</dbReference>
<evidence type="ECO:0000256" key="4">
    <source>
        <dbReference type="ARBA" id="ARBA00023136"/>
    </source>
</evidence>